<organism evidence="2 3">
    <name type="scientific">Pseudoteredinibacter isoporae</name>
    <dbReference type="NCBI Taxonomy" id="570281"/>
    <lineage>
        <taxon>Bacteria</taxon>
        <taxon>Pseudomonadati</taxon>
        <taxon>Pseudomonadota</taxon>
        <taxon>Gammaproteobacteria</taxon>
        <taxon>Cellvibrionales</taxon>
        <taxon>Cellvibrionaceae</taxon>
        <taxon>Pseudoteredinibacter</taxon>
    </lineage>
</organism>
<reference evidence="2 3" key="1">
    <citation type="submission" date="2020-08" db="EMBL/GenBank/DDBJ databases">
        <title>Genomic Encyclopedia of Type Strains, Phase IV (KMG-IV): sequencing the most valuable type-strain genomes for metagenomic binning, comparative biology and taxonomic classification.</title>
        <authorList>
            <person name="Goeker M."/>
        </authorList>
    </citation>
    <scope>NUCLEOTIDE SEQUENCE [LARGE SCALE GENOMIC DNA]</scope>
    <source>
        <strain evidence="2 3">DSM 22368</strain>
    </source>
</reference>
<dbReference type="EMBL" id="JACHHT010000002">
    <property type="protein sequence ID" value="MBB6522030.1"/>
    <property type="molecule type" value="Genomic_DNA"/>
</dbReference>
<gene>
    <name evidence="2" type="ORF">HNR48_002315</name>
</gene>
<protein>
    <submittedName>
        <fullName evidence="2">Putative OB-fold protein</fullName>
    </submittedName>
</protein>
<dbReference type="Proteomes" id="UP000528457">
    <property type="component" value="Unassembled WGS sequence"/>
</dbReference>
<dbReference type="PANTHER" id="PTHR34075:SF5">
    <property type="entry name" value="BLR3430 PROTEIN"/>
    <property type="match status" value="1"/>
</dbReference>
<evidence type="ECO:0000313" key="2">
    <source>
        <dbReference type="EMBL" id="MBB6522030.1"/>
    </source>
</evidence>
<accession>A0A7X0MWC6</accession>
<feature type="domain" description="ChsH2 rubredoxin-like zinc ribbon" evidence="1">
    <location>
        <begin position="26"/>
        <end position="57"/>
    </location>
</feature>
<dbReference type="RefSeq" id="WP_166846934.1">
    <property type="nucleotide sequence ID" value="NZ_JAAONY010000002.1"/>
</dbReference>
<dbReference type="SUPFAM" id="SSF50249">
    <property type="entry name" value="Nucleic acid-binding proteins"/>
    <property type="match status" value="1"/>
</dbReference>
<comment type="caution">
    <text evidence="2">The sequence shown here is derived from an EMBL/GenBank/DDBJ whole genome shotgun (WGS) entry which is preliminary data.</text>
</comment>
<dbReference type="AlphaFoldDB" id="A0A7X0MWC6"/>
<dbReference type="InterPro" id="IPR022002">
    <property type="entry name" value="ChsH2_Znr"/>
</dbReference>
<dbReference type="Gene3D" id="6.10.30.10">
    <property type="match status" value="1"/>
</dbReference>
<dbReference type="InterPro" id="IPR052513">
    <property type="entry name" value="Thioester_dehydratase-like"/>
</dbReference>
<keyword evidence="3" id="KW-1185">Reference proteome</keyword>
<evidence type="ECO:0000313" key="3">
    <source>
        <dbReference type="Proteomes" id="UP000528457"/>
    </source>
</evidence>
<dbReference type="InterPro" id="IPR012340">
    <property type="entry name" value="NA-bd_OB-fold"/>
</dbReference>
<dbReference type="InParanoid" id="A0A7X0MWC6"/>
<dbReference type="Pfam" id="PF12172">
    <property type="entry name" value="zf-ChsH2"/>
    <property type="match status" value="1"/>
</dbReference>
<evidence type="ECO:0000259" key="1">
    <source>
        <dbReference type="Pfam" id="PF12172"/>
    </source>
</evidence>
<sequence length="130" mass="14305">MSTSSSQSLPPRKRTALGEQLQAFAEKGELHLQQCAACNLWSYPPREVCGHCLADELSWQPCPGEGQVLSRVDLHNSFEAYFSEQLPWPLLSVKLDVGPVLYVHGDGQSGQRVNVKLQLDAASAPVFRAE</sequence>
<proteinExistence type="predicted"/>
<dbReference type="PANTHER" id="PTHR34075">
    <property type="entry name" value="BLR3430 PROTEIN"/>
    <property type="match status" value="1"/>
</dbReference>
<name>A0A7X0MWC6_9GAMM</name>